<keyword evidence="1" id="KW-0472">Membrane</keyword>
<feature type="transmembrane region" description="Helical" evidence="1">
    <location>
        <begin position="93"/>
        <end position="112"/>
    </location>
</feature>
<sequence length="115" mass="11799">MPGAPGDRDTGAWALPLITTLVLLLLAPVALGLAGLSVMATDSCGPDNCSAALMGTLDAIFVTVTVGGVLSLVSLVVCWALPWRLGQRVRRRWAAAVAVAPHLLVVLMVFALPAG</sequence>
<keyword evidence="3" id="KW-1185">Reference proteome</keyword>
<name>A0A964ULN8_9ACTN</name>
<accession>A0A964ULN8</accession>
<comment type="caution">
    <text evidence="2">The sequence shown here is derived from an EMBL/GenBank/DDBJ whole genome shotgun (WGS) entry which is preliminary data.</text>
</comment>
<keyword evidence="1" id="KW-1133">Transmembrane helix</keyword>
<keyword evidence="1" id="KW-0812">Transmembrane</keyword>
<dbReference type="AlphaFoldDB" id="A0A964ULN8"/>
<evidence type="ECO:0000256" key="1">
    <source>
        <dbReference type="SAM" id="Phobius"/>
    </source>
</evidence>
<reference evidence="2" key="1">
    <citation type="submission" date="2020-01" db="EMBL/GenBank/DDBJ databases">
        <title>Whole-genome analyses of novel actinobacteria.</title>
        <authorList>
            <person name="Sahin N."/>
        </authorList>
    </citation>
    <scope>NUCLEOTIDE SEQUENCE</scope>
    <source>
        <strain evidence="2">YC537</strain>
    </source>
</reference>
<evidence type="ECO:0000313" key="3">
    <source>
        <dbReference type="Proteomes" id="UP000598297"/>
    </source>
</evidence>
<gene>
    <name evidence="2" type="ORF">GUY60_07870</name>
</gene>
<feature type="transmembrane region" description="Helical" evidence="1">
    <location>
        <begin position="59"/>
        <end position="81"/>
    </location>
</feature>
<evidence type="ECO:0000313" key="2">
    <source>
        <dbReference type="EMBL" id="NBE51341.1"/>
    </source>
</evidence>
<protein>
    <submittedName>
        <fullName evidence="2">Uncharacterized protein</fullName>
    </submittedName>
</protein>
<organism evidence="2 3">
    <name type="scientific">Streptomyces boluensis</name>
    <dbReference type="NCBI Taxonomy" id="1775135"/>
    <lineage>
        <taxon>Bacteria</taxon>
        <taxon>Bacillati</taxon>
        <taxon>Actinomycetota</taxon>
        <taxon>Actinomycetes</taxon>
        <taxon>Kitasatosporales</taxon>
        <taxon>Streptomycetaceae</taxon>
        <taxon>Streptomyces</taxon>
    </lineage>
</organism>
<dbReference type="EMBL" id="JAAAHS010000037">
    <property type="protein sequence ID" value="NBE51341.1"/>
    <property type="molecule type" value="Genomic_DNA"/>
</dbReference>
<proteinExistence type="predicted"/>
<dbReference type="Proteomes" id="UP000598297">
    <property type="component" value="Unassembled WGS sequence"/>
</dbReference>
<feature type="transmembrane region" description="Helical" evidence="1">
    <location>
        <begin position="12"/>
        <end position="39"/>
    </location>
</feature>